<dbReference type="Pfam" id="PF08324">
    <property type="entry name" value="PUL"/>
    <property type="match status" value="1"/>
</dbReference>
<organism evidence="4 5">
    <name type="scientific">Ramazzottius varieornatus</name>
    <name type="common">Water bear</name>
    <name type="synonym">Tardigrade</name>
    <dbReference type="NCBI Taxonomy" id="947166"/>
    <lineage>
        <taxon>Eukaryota</taxon>
        <taxon>Metazoa</taxon>
        <taxon>Ecdysozoa</taxon>
        <taxon>Tardigrada</taxon>
        <taxon>Eutardigrada</taxon>
        <taxon>Parachela</taxon>
        <taxon>Hypsibioidea</taxon>
        <taxon>Ramazzottiidae</taxon>
        <taxon>Ramazzottius</taxon>
    </lineage>
</organism>
<dbReference type="InterPro" id="IPR011989">
    <property type="entry name" value="ARM-like"/>
</dbReference>
<dbReference type="SUPFAM" id="SSF52833">
    <property type="entry name" value="Thioredoxin-like"/>
    <property type="match status" value="1"/>
</dbReference>
<evidence type="ECO:0000259" key="3">
    <source>
        <dbReference type="PROSITE" id="PS51396"/>
    </source>
</evidence>
<reference evidence="4 5" key="1">
    <citation type="journal article" date="2016" name="Nat. Commun.">
        <title>Extremotolerant tardigrade genome and improved radiotolerance of human cultured cells by tardigrade-unique protein.</title>
        <authorList>
            <person name="Hashimoto T."/>
            <person name="Horikawa D.D."/>
            <person name="Saito Y."/>
            <person name="Kuwahara H."/>
            <person name="Kozuka-Hata H."/>
            <person name="Shin-I T."/>
            <person name="Minakuchi Y."/>
            <person name="Ohishi K."/>
            <person name="Motoyama A."/>
            <person name="Aizu T."/>
            <person name="Enomoto A."/>
            <person name="Kondo K."/>
            <person name="Tanaka S."/>
            <person name="Hara Y."/>
            <person name="Koshikawa S."/>
            <person name="Sagara H."/>
            <person name="Miura T."/>
            <person name="Yokobori S."/>
            <person name="Miyagawa K."/>
            <person name="Suzuki Y."/>
            <person name="Kubo T."/>
            <person name="Oyama M."/>
            <person name="Kohara Y."/>
            <person name="Fujiyama A."/>
            <person name="Arakawa K."/>
            <person name="Katayama T."/>
            <person name="Toyoda A."/>
            <person name="Kunieda T."/>
        </authorList>
    </citation>
    <scope>NUCLEOTIDE SEQUENCE [LARGE SCALE GENOMIC DNA]</scope>
    <source>
        <strain evidence="4 5">YOKOZUNA-1</strain>
    </source>
</reference>
<gene>
    <name evidence="4" type="primary">RvY_03960-1</name>
    <name evidence="4" type="synonym">RvY_03960.1</name>
    <name evidence="4" type="ORF">RvY_03960</name>
</gene>
<evidence type="ECO:0000313" key="5">
    <source>
        <dbReference type="Proteomes" id="UP000186922"/>
    </source>
</evidence>
<accession>A0A1D1UPX6</accession>
<dbReference type="AlphaFoldDB" id="A0A1D1UPX6"/>
<evidence type="ECO:0000256" key="1">
    <source>
        <dbReference type="ARBA" id="ARBA00023157"/>
    </source>
</evidence>
<dbReference type="PROSITE" id="PS51352">
    <property type="entry name" value="THIOREDOXIN_2"/>
    <property type="match status" value="1"/>
</dbReference>
<dbReference type="FunFam" id="3.40.30.10:FF:000245">
    <property type="entry name" value="Thioredoxin"/>
    <property type="match status" value="1"/>
</dbReference>
<feature type="domain" description="Thioredoxin" evidence="2">
    <location>
        <begin position="1"/>
        <end position="107"/>
    </location>
</feature>
<dbReference type="Gene3D" id="3.40.30.10">
    <property type="entry name" value="Glutaredoxin"/>
    <property type="match status" value="1"/>
</dbReference>
<keyword evidence="1" id="KW-1015">Disulfide bond</keyword>
<feature type="domain" description="PUL" evidence="3">
    <location>
        <begin position="173"/>
        <end position="463"/>
    </location>
</feature>
<sequence length="466" mass="50258">MVVKHLRSDEQFAPELSNAGEKLVVVDFFAAWCGPCRIVAPHFEALSTQYTNVVFLKVNVEEMTETTAIYGVRAMPTFLFFKQGQKVAEVQGARLDEIESNIKLHSLSLSAGQSVGDVDPFTGAGRYVPGGCSSNSARTTGGVDPFTGSSSYTSGSSNAAKSANAEPAKVLSTTSPAKEFVGFHLGNVEGALKKLTEASVPDKIIQTFSGLMQKEIPSSLEVSQRALDSIRSVLKLPEEKLFPALDLLRLAIRHPRVCKFFCTEVDDGKFFAEKLLSSISSSSASPGTTTNKQLSLKVLSNIFVAGQIGQDFMFRHRRTVLEAVLSTATTSIVDKTAPGTNLSGETKAVPAPIAGKQVPLARATLLLNYAVLYGLKNSEIDLEDLINLVHIVIETAKNGDDAPMEDETVFRLMVALGTVLKADENGIVKDYAVTLDCAEILTKITDKSGDERVKSTWNSLRTDLKI</sequence>
<protein>
    <recommendedName>
        <fullName evidence="6">Thioredoxin domain-containing protein</fullName>
    </recommendedName>
</protein>
<dbReference type="InterPro" id="IPR017937">
    <property type="entry name" value="Thioredoxin_CS"/>
</dbReference>
<dbReference type="CDD" id="cd02947">
    <property type="entry name" value="TRX_family"/>
    <property type="match status" value="1"/>
</dbReference>
<dbReference type="PROSITE" id="PS00194">
    <property type="entry name" value="THIOREDOXIN_1"/>
    <property type="match status" value="1"/>
</dbReference>
<dbReference type="Pfam" id="PF00085">
    <property type="entry name" value="Thioredoxin"/>
    <property type="match status" value="1"/>
</dbReference>
<evidence type="ECO:0008006" key="6">
    <source>
        <dbReference type="Google" id="ProtNLM"/>
    </source>
</evidence>
<dbReference type="PRINTS" id="PR00421">
    <property type="entry name" value="THIOREDOXIN"/>
</dbReference>
<comment type="caution">
    <text evidence="4">The sequence shown here is derived from an EMBL/GenBank/DDBJ whole genome shotgun (WGS) entry which is preliminary data.</text>
</comment>
<dbReference type="OrthoDB" id="2121326at2759"/>
<dbReference type="InterPro" id="IPR036249">
    <property type="entry name" value="Thioredoxin-like_sf"/>
</dbReference>
<dbReference type="InterPro" id="IPR013766">
    <property type="entry name" value="Thioredoxin_domain"/>
</dbReference>
<proteinExistence type="predicted"/>
<name>A0A1D1UPX6_RAMVA</name>
<dbReference type="InterPro" id="IPR013535">
    <property type="entry name" value="PUL_dom"/>
</dbReference>
<dbReference type="Gene3D" id="1.25.10.10">
    <property type="entry name" value="Leucine-rich Repeat Variant"/>
    <property type="match status" value="1"/>
</dbReference>
<dbReference type="STRING" id="947166.A0A1D1UPX6"/>
<dbReference type="PROSITE" id="PS51396">
    <property type="entry name" value="PUL"/>
    <property type="match status" value="1"/>
</dbReference>
<evidence type="ECO:0000259" key="2">
    <source>
        <dbReference type="PROSITE" id="PS51352"/>
    </source>
</evidence>
<evidence type="ECO:0000313" key="4">
    <source>
        <dbReference type="EMBL" id="GAU91764.1"/>
    </source>
</evidence>
<keyword evidence="5" id="KW-1185">Reference proteome</keyword>
<dbReference type="PANTHER" id="PTHR46115">
    <property type="entry name" value="THIOREDOXIN-LIKE PROTEIN 1"/>
    <property type="match status" value="1"/>
</dbReference>
<dbReference type="Proteomes" id="UP000186922">
    <property type="component" value="Unassembled WGS sequence"/>
</dbReference>
<dbReference type="EMBL" id="BDGG01000002">
    <property type="protein sequence ID" value="GAU91764.1"/>
    <property type="molecule type" value="Genomic_DNA"/>
</dbReference>